<dbReference type="GeneID" id="75829349"/>
<reference evidence="2" key="2">
    <citation type="submission" date="2022-07" db="EMBL/GenBank/DDBJ databases">
        <authorList>
            <person name="Goncalves M.F.M."/>
            <person name="Hilario S."/>
            <person name="Van De Peer Y."/>
            <person name="Esteves A.C."/>
            <person name="Alves A."/>
        </authorList>
    </citation>
    <scope>NUCLEOTIDE SEQUENCE</scope>
    <source>
        <strain evidence="2">MUM 19.33</strain>
    </source>
</reference>
<dbReference type="GO" id="GO:0016787">
    <property type="term" value="F:hydrolase activity"/>
    <property type="evidence" value="ECO:0007669"/>
    <property type="project" value="UniProtKB-KW"/>
</dbReference>
<dbReference type="AlphaFoldDB" id="A0A9P9XU61"/>
<sequence>MRAYQCGLGAVQVQNLLPGTSKTCARFAKARGVPHATIHLPDGSTAAWLGPREAKKVVVLFHGGGYMAPALTDHISLAFGFSKQVRGDVAVAVLHYSLASEGANHYPCQLQQAVWLIGHLRSDGIGPSAITLLGDSAGAHLLLSLLFHLVHPEPRVSPLKLDEQFSGAALVSPWINLSTTSTLAQSSTDKDVLEAAALRYWASNFLGGVQPSPWNDQLTAPAEWWHSLPVENILVTYGDNELLRDDISVLCDALKSHPKLTVCKAVGEVHVHMVLNRFLRINKPCESEGVLVEWLERRLTNET</sequence>
<keyword evidence="3" id="KW-1185">Reference proteome</keyword>
<dbReference type="Proteomes" id="UP001055219">
    <property type="component" value="Unassembled WGS sequence"/>
</dbReference>
<dbReference type="RefSeq" id="XP_051358661.1">
    <property type="nucleotide sequence ID" value="XM_051510436.1"/>
</dbReference>
<dbReference type="Pfam" id="PF10340">
    <property type="entry name" value="Say1_Mug180"/>
    <property type="match status" value="1"/>
</dbReference>
<accession>A0A9P9XU61</accession>
<dbReference type="SUPFAM" id="SSF53474">
    <property type="entry name" value="alpha/beta-Hydrolases"/>
    <property type="match status" value="1"/>
</dbReference>
<dbReference type="EMBL" id="JAGIXG020000102">
    <property type="protein sequence ID" value="KAI6777805.1"/>
    <property type="molecule type" value="Genomic_DNA"/>
</dbReference>
<protein>
    <recommendedName>
        <fullName evidence="4">Alpha/beta hydrolase fold-3 domain-containing protein</fullName>
    </recommendedName>
</protein>
<evidence type="ECO:0008006" key="4">
    <source>
        <dbReference type="Google" id="ProtNLM"/>
    </source>
</evidence>
<proteinExistence type="predicted"/>
<dbReference type="Gene3D" id="3.40.50.1820">
    <property type="entry name" value="alpha/beta hydrolase"/>
    <property type="match status" value="1"/>
</dbReference>
<evidence type="ECO:0000256" key="1">
    <source>
        <dbReference type="ARBA" id="ARBA00022801"/>
    </source>
</evidence>
<name>A0A9P9XU61_9HYPO</name>
<dbReference type="PANTHER" id="PTHR48081:SF31">
    <property type="entry name" value="STERYL ACETYL HYDROLASE MUG81-RELATED"/>
    <property type="match status" value="1"/>
</dbReference>
<organism evidence="2 3">
    <name type="scientific">Emericellopsis cladophorae</name>
    <dbReference type="NCBI Taxonomy" id="2686198"/>
    <lineage>
        <taxon>Eukaryota</taxon>
        <taxon>Fungi</taxon>
        <taxon>Dikarya</taxon>
        <taxon>Ascomycota</taxon>
        <taxon>Pezizomycotina</taxon>
        <taxon>Sordariomycetes</taxon>
        <taxon>Hypocreomycetidae</taxon>
        <taxon>Hypocreales</taxon>
        <taxon>Bionectriaceae</taxon>
        <taxon>Emericellopsis</taxon>
    </lineage>
</organism>
<dbReference type="PANTHER" id="PTHR48081">
    <property type="entry name" value="AB HYDROLASE SUPERFAMILY PROTEIN C4A8.06C"/>
    <property type="match status" value="1"/>
</dbReference>
<reference evidence="2" key="1">
    <citation type="journal article" date="2021" name="J Fungi (Basel)">
        <title>Genomic and Metabolomic Analyses of the Marine Fungus Emericellopsis cladophorae: Insights into Saltwater Adaptability Mechanisms and Its Biosynthetic Potential.</title>
        <authorList>
            <person name="Goncalves M.F.M."/>
            <person name="Hilario S."/>
            <person name="Van de Peer Y."/>
            <person name="Esteves A.C."/>
            <person name="Alves A."/>
        </authorList>
    </citation>
    <scope>NUCLEOTIDE SEQUENCE</scope>
    <source>
        <strain evidence="2">MUM 19.33</strain>
    </source>
</reference>
<evidence type="ECO:0000313" key="3">
    <source>
        <dbReference type="Proteomes" id="UP001055219"/>
    </source>
</evidence>
<evidence type="ECO:0000313" key="2">
    <source>
        <dbReference type="EMBL" id="KAI6777805.1"/>
    </source>
</evidence>
<dbReference type="OrthoDB" id="2152029at2759"/>
<gene>
    <name evidence="2" type="ORF">J7T54_002841</name>
</gene>
<dbReference type="InterPro" id="IPR050300">
    <property type="entry name" value="GDXG_lipolytic_enzyme"/>
</dbReference>
<comment type="caution">
    <text evidence="2">The sequence shown here is derived from an EMBL/GenBank/DDBJ whole genome shotgun (WGS) entry which is preliminary data.</text>
</comment>
<keyword evidence="1" id="KW-0378">Hydrolase</keyword>
<dbReference type="InterPro" id="IPR019436">
    <property type="entry name" value="Say1-like"/>
</dbReference>
<dbReference type="InterPro" id="IPR029058">
    <property type="entry name" value="AB_hydrolase_fold"/>
</dbReference>